<dbReference type="RefSeq" id="WP_106584990.1">
    <property type="nucleotide sequence ID" value="NZ_PYGA01000016.1"/>
</dbReference>
<feature type="region of interest" description="Disordered" evidence="2">
    <location>
        <begin position="279"/>
        <end position="311"/>
    </location>
</feature>
<protein>
    <submittedName>
        <fullName evidence="4">Putative Zn finger protein</fullName>
    </submittedName>
</protein>
<dbReference type="InterPro" id="IPR007527">
    <property type="entry name" value="Znf_SWIM"/>
</dbReference>
<accession>A0A2P8D924</accession>
<feature type="compositionally biased region" description="Gly residues" evidence="2">
    <location>
        <begin position="200"/>
        <end position="214"/>
    </location>
</feature>
<sequence>MSGRAEEQARAFAALPPQRGRGRFAHSWWGNAWIEALEDTALDQAQLKQGRRLARAGQVGAIVVSPGRIEADVHSRAESFHAVVGVERLDAAAWERFLDQVAAKAGHIAALLDKDMPHDLVEVAADAGVRLLPGIGELEPECECPGWELPCAHAAALAYQAARLLDEDPFVLLLIRGRGDRELLEGLSQRNARRAAAAGSGEGGDGVGGGGAGGADRAAGVAAGAAFARPVPPLPDPPEPPAPGPLPVQAAAPGLEPDALGVLAADTAARARELLTPRADAHPWDAWPDPHTGAPPSDARTDASPAADRTGALSREVWADTVRLAAAHRGPAVWERLRAAAPGRDLDAAVRAWECGGAAGLQVWEAPWTPPGATMARARTALDALWSETGGQAQVWRNRCTAPAGDAQVRYGPDGRWHPYRRSGAQWRPSGPADRDPAAALAEDLGP</sequence>
<dbReference type="GO" id="GO:0008270">
    <property type="term" value="F:zinc ion binding"/>
    <property type="evidence" value="ECO:0007669"/>
    <property type="project" value="UniProtKB-KW"/>
</dbReference>
<feature type="region of interest" description="Disordered" evidence="2">
    <location>
        <begin position="420"/>
        <end position="447"/>
    </location>
</feature>
<evidence type="ECO:0000313" key="4">
    <source>
        <dbReference type="EMBL" id="PSK93728.1"/>
    </source>
</evidence>
<reference evidence="4 5" key="1">
    <citation type="submission" date="2018-03" db="EMBL/GenBank/DDBJ databases">
        <title>Genomic Encyclopedia of Archaeal and Bacterial Type Strains, Phase II (KMG-II): from individual species to whole genera.</title>
        <authorList>
            <person name="Goeker M."/>
        </authorList>
    </citation>
    <scope>NUCLEOTIDE SEQUENCE [LARGE SCALE GENOMIC DNA]</scope>
    <source>
        <strain evidence="4 5">DSM 45312</strain>
    </source>
</reference>
<dbReference type="PANTHER" id="PTHR38133:SF1">
    <property type="entry name" value="SLR1429 PROTEIN"/>
    <property type="match status" value="1"/>
</dbReference>
<keyword evidence="1" id="KW-0862">Zinc</keyword>
<feature type="region of interest" description="Disordered" evidence="2">
    <location>
        <begin position="195"/>
        <end position="216"/>
    </location>
</feature>
<dbReference type="Proteomes" id="UP000240542">
    <property type="component" value="Unassembled WGS sequence"/>
</dbReference>
<evidence type="ECO:0000259" key="3">
    <source>
        <dbReference type="PROSITE" id="PS50966"/>
    </source>
</evidence>
<dbReference type="EMBL" id="PYGA01000016">
    <property type="protein sequence ID" value="PSK93728.1"/>
    <property type="molecule type" value="Genomic_DNA"/>
</dbReference>
<dbReference type="PANTHER" id="PTHR38133">
    <property type="entry name" value="SLR1429 PROTEIN"/>
    <property type="match status" value="1"/>
</dbReference>
<evidence type="ECO:0000313" key="5">
    <source>
        <dbReference type="Proteomes" id="UP000240542"/>
    </source>
</evidence>
<proteinExistence type="predicted"/>
<evidence type="ECO:0000256" key="2">
    <source>
        <dbReference type="SAM" id="MobiDB-lite"/>
    </source>
</evidence>
<feature type="region of interest" description="Disordered" evidence="2">
    <location>
        <begin position="228"/>
        <end position="253"/>
    </location>
</feature>
<gene>
    <name evidence="4" type="ORF">CLV63_116135</name>
</gene>
<name>A0A2P8D924_9ACTN</name>
<keyword evidence="5" id="KW-1185">Reference proteome</keyword>
<keyword evidence="1" id="KW-0863">Zinc-finger</keyword>
<dbReference type="Pfam" id="PF04434">
    <property type="entry name" value="SWIM"/>
    <property type="match status" value="1"/>
</dbReference>
<dbReference type="AlphaFoldDB" id="A0A2P8D924"/>
<evidence type="ECO:0000256" key="1">
    <source>
        <dbReference type="PROSITE-ProRule" id="PRU00325"/>
    </source>
</evidence>
<comment type="caution">
    <text evidence="4">The sequence shown here is derived from an EMBL/GenBank/DDBJ whole genome shotgun (WGS) entry which is preliminary data.</text>
</comment>
<feature type="compositionally biased region" description="Pro residues" evidence="2">
    <location>
        <begin position="230"/>
        <end position="246"/>
    </location>
</feature>
<keyword evidence="1" id="KW-0479">Metal-binding</keyword>
<dbReference type="OrthoDB" id="188274at2"/>
<dbReference type="PROSITE" id="PS50966">
    <property type="entry name" value="ZF_SWIM"/>
    <property type="match status" value="1"/>
</dbReference>
<feature type="domain" description="SWIM-type" evidence="3">
    <location>
        <begin position="127"/>
        <end position="162"/>
    </location>
</feature>
<organism evidence="4 5">
    <name type="scientific">Murinocardiopsis flavida</name>
    <dbReference type="NCBI Taxonomy" id="645275"/>
    <lineage>
        <taxon>Bacteria</taxon>
        <taxon>Bacillati</taxon>
        <taxon>Actinomycetota</taxon>
        <taxon>Actinomycetes</taxon>
        <taxon>Streptosporangiales</taxon>
        <taxon>Nocardiopsidaceae</taxon>
        <taxon>Murinocardiopsis</taxon>
    </lineage>
</organism>